<accession>A0A5J4U7N1</accession>
<evidence type="ECO:0000313" key="2">
    <source>
        <dbReference type="Proteomes" id="UP000324800"/>
    </source>
</evidence>
<sequence length="34" mass="3829">MEGLVANCANCQIRTSHFSYTTYQRLPGNLTIIL</sequence>
<feature type="non-terminal residue" evidence="1">
    <location>
        <position position="34"/>
    </location>
</feature>
<name>A0A5J4U7N1_9EUKA</name>
<gene>
    <name evidence="1" type="ORF">EZS28_038521</name>
</gene>
<evidence type="ECO:0000313" key="1">
    <source>
        <dbReference type="EMBL" id="KAA6365952.1"/>
    </source>
</evidence>
<comment type="caution">
    <text evidence="1">The sequence shown here is derived from an EMBL/GenBank/DDBJ whole genome shotgun (WGS) entry which is preliminary data.</text>
</comment>
<dbReference type="AlphaFoldDB" id="A0A5J4U7N1"/>
<proteinExistence type="predicted"/>
<organism evidence="1 2">
    <name type="scientific">Streblomastix strix</name>
    <dbReference type="NCBI Taxonomy" id="222440"/>
    <lineage>
        <taxon>Eukaryota</taxon>
        <taxon>Metamonada</taxon>
        <taxon>Preaxostyla</taxon>
        <taxon>Oxymonadida</taxon>
        <taxon>Streblomastigidae</taxon>
        <taxon>Streblomastix</taxon>
    </lineage>
</organism>
<reference evidence="1 2" key="1">
    <citation type="submission" date="2019-03" db="EMBL/GenBank/DDBJ databases">
        <title>Single cell metagenomics reveals metabolic interactions within the superorganism composed of flagellate Streblomastix strix and complex community of Bacteroidetes bacteria on its surface.</title>
        <authorList>
            <person name="Treitli S.C."/>
            <person name="Kolisko M."/>
            <person name="Husnik F."/>
            <person name="Keeling P."/>
            <person name="Hampl V."/>
        </authorList>
    </citation>
    <scope>NUCLEOTIDE SEQUENCE [LARGE SCALE GENOMIC DNA]</scope>
    <source>
        <strain evidence="1">ST1C</strain>
    </source>
</reference>
<protein>
    <submittedName>
        <fullName evidence="1">Uncharacterized protein</fullName>
    </submittedName>
</protein>
<dbReference type="Proteomes" id="UP000324800">
    <property type="component" value="Unassembled WGS sequence"/>
</dbReference>
<dbReference type="EMBL" id="SNRW01019901">
    <property type="protein sequence ID" value="KAA6365952.1"/>
    <property type="molecule type" value="Genomic_DNA"/>
</dbReference>